<dbReference type="GO" id="GO:0006310">
    <property type="term" value="P:DNA recombination"/>
    <property type="evidence" value="ECO:0007669"/>
    <property type="project" value="UniProtKB-KW"/>
</dbReference>
<comment type="similarity">
    <text evidence="2">Belongs to the RmuC family.</text>
</comment>
<accession>A0A4R1RY32</accession>
<dbReference type="PANTHER" id="PTHR30563">
    <property type="entry name" value="DNA RECOMBINATION PROTEIN RMUC"/>
    <property type="match status" value="1"/>
</dbReference>
<keyword evidence="4" id="KW-0233">DNA recombination</keyword>
<evidence type="ECO:0000256" key="2">
    <source>
        <dbReference type="ARBA" id="ARBA00009840"/>
    </source>
</evidence>
<feature type="transmembrane region" description="Helical" evidence="6">
    <location>
        <begin position="6"/>
        <end position="28"/>
    </location>
</feature>
<keyword evidence="6" id="KW-0472">Membrane</keyword>
<gene>
    <name evidence="7" type="ORF">EDC14_1007148</name>
</gene>
<evidence type="ECO:0000256" key="3">
    <source>
        <dbReference type="ARBA" id="ARBA00023054"/>
    </source>
</evidence>
<dbReference type="OrthoDB" id="370725at2"/>
<protein>
    <submittedName>
        <fullName evidence="7">DNA recombination protein RmuC</fullName>
    </submittedName>
</protein>
<dbReference type="EMBL" id="SLUN01000007">
    <property type="protein sequence ID" value="TCL71683.1"/>
    <property type="molecule type" value="Genomic_DNA"/>
</dbReference>
<evidence type="ECO:0000256" key="6">
    <source>
        <dbReference type="SAM" id="Phobius"/>
    </source>
</evidence>
<feature type="coiled-coil region" evidence="5">
    <location>
        <begin position="337"/>
        <end position="364"/>
    </location>
</feature>
<dbReference type="Pfam" id="PF02646">
    <property type="entry name" value="RmuC"/>
    <property type="match status" value="1"/>
</dbReference>
<comment type="caution">
    <text evidence="7">The sequence shown here is derived from an EMBL/GenBank/DDBJ whole genome shotgun (WGS) entry which is preliminary data.</text>
</comment>
<proteinExistence type="inferred from homology"/>
<reference evidence="7 8" key="1">
    <citation type="submission" date="2019-03" db="EMBL/GenBank/DDBJ databases">
        <title>Genomic Encyclopedia of Type Strains, Phase IV (KMG-IV): sequencing the most valuable type-strain genomes for metagenomic binning, comparative biology and taxonomic classification.</title>
        <authorList>
            <person name="Goeker M."/>
        </authorList>
    </citation>
    <scope>NUCLEOTIDE SEQUENCE [LARGE SCALE GENOMIC DNA]</scope>
    <source>
        <strain evidence="7 8">LX-B</strain>
    </source>
</reference>
<evidence type="ECO:0000313" key="8">
    <source>
        <dbReference type="Proteomes" id="UP000295008"/>
    </source>
</evidence>
<name>A0A4R1RY32_HYDET</name>
<keyword evidence="6" id="KW-0812">Transmembrane</keyword>
<dbReference type="RefSeq" id="WP_132013818.1">
    <property type="nucleotide sequence ID" value="NZ_SLUN01000007.1"/>
</dbReference>
<dbReference type="InterPro" id="IPR003798">
    <property type="entry name" value="DNA_recombination_RmuC"/>
</dbReference>
<dbReference type="AlphaFoldDB" id="A0A4R1RY32"/>
<evidence type="ECO:0000256" key="4">
    <source>
        <dbReference type="ARBA" id="ARBA00023172"/>
    </source>
</evidence>
<organism evidence="7 8">
    <name type="scientific">Hydrogenispora ethanolica</name>
    <dbReference type="NCBI Taxonomy" id="1082276"/>
    <lineage>
        <taxon>Bacteria</taxon>
        <taxon>Bacillati</taxon>
        <taxon>Bacillota</taxon>
        <taxon>Hydrogenispora</taxon>
    </lineage>
</organism>
<keyword evidence="6" id="KW-1133">Transmembrane helix</keyword>
<keyword evidence="3 5" id="KW-0175">Coiled coil</keyword>
<evidence type="ECO:0000313" key="7">
    <source>
        <dbReference type="EMBL" id="TCL71683.1"/>
    </source>
</evidence>
<keyword evidence="8" id="KW-1185">Reference proteome</keyword>
<dbReference type="PANTHER" id="PTHR30563:SF0">
    <property type="entry name" value="DNA RECOMBINATION PROTEIN RMUC"/>
    <property type="match status" value="1"/>
</dbReference>
<evidence type="ECO:0000256" key="5">
    <source>
        <dbReference type="SAM" id="Coils"/>
    </source>
</evidence>
<dbReference type="Proteomes" id="UP000295008">
    <property type="component" value="Unassembled WGS sequence"/>
</dbReference>
<comment type="function">
    <text evidence="1">Involved in DNA recombination.</text>
</comment>
<sequence length="400" mass="45926">MASVWQGMLIFGGGLVSGILISLCVGKLRRRSRVDSLRELEELSLRLKDSFAAISYEALNRNTEQFLNLAAETLQHQSRAGEQALDTKKQLIDQSLDSMNKEIGRVHELVNLLERDRQQKFGELSSQLRQAVEQTARLRETTDSLRSVLGNSRIRGQWGERMAEDILRTAGLIEGVNYRKQQWSGAGSRPDFTFLLPKNLKLNMDVKFPLDNFLLFMQCEEENRREEFKQQFLKDVRNRMKEVTTRDYINPAENTLDYVLVFIPNEQIYGFIHESDGSLLDEAIRNRVILCSPLTLYAFLAVIRQAVENFNLERTTGEILSLMGSFYKQWEAFCSSCDRLGKRLEDAQKEYAALITTRRNQLEKPLRYIEELRKQNGLPLEPLTMEAAATGEAKADSAEK</sequence>
<evidence type="ECO:0000256" key="1">
    <source>
        <dbReference type="ARBA" id="ARBA00003416"/>
    </source>
</evidence>